<dbReference type="PROSITE" id="PS51257">
    <property type="entry name" value="PROKAR_LIPOPROTEIN"/>
    <property type="match status" value="1"/>
</dbReference>
<feature type="domain" description="RagB/SusD" evidence="7">
    <location>
        <begin position="383"/>
        <end position="520"/>
    </location>
</feature>
<evidence type="ECO:0000256" key="6">
    <source>
        <dbReference type="SAM" id="SignalP"/>
    </source>
</evidence>
<dbReference type="SUPFAM" id="SSF48452">
    <property type="entry name" value="TPR-like"/>
    <property type="match status" value="1"/>
</dbReference>
<organism evidence="9 10">
    <name type="scientific">Pedobacter rhizosphaerae</name>
    <dbReference type="NCBI Taxonomy" id="390241"/>
    <lineage>
        <taxon>Bacteria</taxon>
        <taxon>Pseudomonadati</taxon>
        <taxon>Bacteroidota</taxon>
        <taxon>Sphingobacteriia</taxon>
        <taxon>Sphingobacteriales</taxon>
        <taxon>Sphingobacteriaceae</taxon>
        <taxon>Pedobacter</taxon>
    </lineage>
</organism>
<accession>A0A1H9URM3</accession>
<keyword evidence="10" id="KW-1185">Reference proteome</keyword>
<dbReference type="OrthoDB" id="5694214at2"/>
<dbReference type="GO" id="GO:0009279">
    <property type="term" value="C:cell outer membrane"/>
    <property type="evidence" value="ECO:0007669"/>
    <property type="project" value="UniProtKB-SubCell"/>
</dbReference>
<gene>
    <name evidence="9" type="ORF">SAMN04488023_13334</name>
</gene>
<evidence type="ECO:0000256" key="5">
    <source>
        <dbReference type="ARBA" id="ARBA00023237"/>
    </source>
</evidence>
<evidence type="ECO:0000313" key="10">
    <source>
        <dbReference type="Proteomes" id="UP000199572"/>
    </source>
</evidence>
<evidence type="ECO:0000256" key="2">
    <source>
        <dbReference type="ARBA" id="ARBA00006275"/>
    </source>
</evidence>
<dbReference type="Gene3D" id="1.25.40.390">
    <property type="match status" value="1"/>
</dbReference>
<sequence length="523" mass="58022">MKKIFIGFIAIVLSTAFSACKKLELAPEDYFASESFWKNPAQVEGGMVGLHNQLRGFQFTIFTLGELRGGTLRTGTSFTGTASLNSANIINQDIRESSTGISGWSGFYRPIFDVNNFIYQVEQANYLSTADKAYYLGQAYGIRAFYYFHLYRIFGRVPLAKEPTLLLKNPKSAQEMYLPRTKTEKETFDFIKSDIDKSVSSFAGNYTTKFQKAQWSLGASQMLKAEVYLWSAKVKIDGAVPTATAADLTTARAALEEVIPKYTLLTDFGNVFKSASIAASKGNTEMILALRNQTGEATNSYGQFIYAITDPLTGYVDDKGVAIPADPLQVNGGGTIIRYEYKIELYNQYGVDDKRGNATFLNFNKGTIRATNLRKFPGVVVEGARNFSDDFPVYRVAEAYLMLAEVKNKQGQDPTAEIMAVRNRAYAPAAAPAFVNGSFEQNELAIFTERGKEFVAEGKRWYDLRRMQDASGNPLVFRKDLPLVGVLDNVAGQNHKILWPIDLGTLNQDETLRGDQNPGYAGT</sequence>
<dbReference type="Pfam" id="PF14322">
    <property type="entry name" value="SusD-like_3"/>
    <property type="match status" value="1"/>
</dbReference>
<keyword evidence="3 6" id="KW-0732">Signal</keyword>
<dbReference type="Proteomes" id="UP000199572">
    <property type="component" value="Unassembled WGS sequence"/>
</dbReference>
<dbReference type="EMBL" id="FOGG01000033">
    <property type="protein sequence ID" value="SES12190.1"/>
    <property type="molecule type" value="Genomic_DNA"/>
</dbReference>
<dbReference type="AlphaFoldDB" id="A0A1H9URM3"/>
<evidence type="ECO:0000256" key="3">
    <source>
        <dbReference type="ARBA" id="ARBA00022729"/>
    </source>
</evidence>
<keyword evidence="5" id="KW-0998">Cell outer membrane</keyword>
<evidence type="ECO:0000313" key="9">
    <source>
        <dbReference type="EMBL" id="SES12190.1"/>
    </source>
</evidence>
<reference evidence="9 10" key="1">
    <citation type="submission" date="2016-10" db="EMBL/GenBank/DDBJ databases">
        <authorList>
            <person name="de Groot N.N."/>
        </authorList>
    </citation>
    <scope>NUCLEOTIDE SEQUENCE [LARGE SCALE GENOMIC DNA]</scope>
    <source>
        <strain evidence="9 10">DSM 18610</strain>
    </source>
</reference>
<name>A0A1H9URM3_9SPHI</name>
<dbReference type="InterPro" id="IPR012944">
    <property type="entry name" value="SusD_RagB_dom"/>
</dbReference>
<dbReference type="InterPro" id="IPR033985">
    <property type="entry name" value="SusD-like_N"/>
</dbReference>
<comment type="subcellular location">
    <subcellularLocation>
        <location evidence="1">Cell outer membrane</location>
    </subcellularLocation>
</comment>
<evidence type="ECO:0000256" key="1">
    <source>
        <dbReference type="ARBA" id="ARBA00004442"/>
    </source>
</evidence>
<dbReference type="CDD" id="cd08977">
    <property type="entry name" value="SusD"/>
    <property type="match status" value="1"/>
</dbReference>
<dbReference type="STRING" id="390241.SAMN04488023_13334"/>
<protein>
    <submittedName>
        <fullName evidence="9">Starch-binding associating with outer membrane</fullName>
    </submittedName>
</protein>
<dbReference type="RefSeq" id="WP_139180233.1">
    <property type="nucleotide sequence ID" value="NZ_FOGG01000033.1"/>
</dbReference>
<feature type="signal peptide" evidence="6">
    <location>
        <begin position="1"/>
        <end position="18"/>
    </location>
</feature>
<comment type="similarity">
    <text evidence="2">Belongs to the SusD family.</text>
</comment>
<keyword evidence="4" id="KW-0472">Membrane</keyword>
<proteinExistence type="inferred from homology"/>
<dbReference type="InterPro" id="IPR011990">
    <property type="entry name" value="TPR-like_helical_dom_sf"/>
</dbReference>
<feature type="domain" description="SusD-like N-terminal" evidence="8">
    <location>
        <begin position="81"/>
        <end position="206"/>
    </location>
</feature>
<evidence type="ECO:0000256" key="4">
    <source>
        <dbReference type="ARBA" id="ARBA00023136"/>
    </source>
</evidence>
<feature type="chain" id="PRO_5011680687" evidence="6">
    <location>
        <begin position="19"/>
        <end position="523"/>
    </location>
</feature>
<evidence type="ECO:0000259" key="8">
    <source>
        <dbReference type="Pfam" id="PF14322"/>
    </source>
</evidence>
<evidence type="ECO:0000259" key="7">
    <source>
        <dbReference type="Pfam" id="PF07980"/>
    </source>
</evidence>
<dbReference type="Pfam" id="PF07980">
    <property type="entry name" value="SusD_RagB"/>
    <property type="match status" value="1"/>
</dbReference>